<proteinExistence type="inferred from homology"/>
<feature type="region of interest" description="Disordered" evidence="13">
    <location>
        <begin position="449"/>
        <end position="482"/>
    </location>
</feature>
<keyword evidence="9" id="KW-0496">Mitochondrion</keyword>
<feature type="domain" description="BCS1 N-terminal" evidence="16">
    <location>
        <begin position="53"/>
        <end position="247"/>
    </location>
</feature>
<keyword evidence="8 14" id="KW-1133">Transmembrane helix</keyword>
<dbReference type="InterPro" id="IPR003593">
    <property type="entry name" value="AAA+_ATPase"/>
</dbReference>
<comment type="caution">
    <text evidence="17">The sequence shown here is derived from an EMBL/GenBank/DDBJ whole genome shotgun (WGS) entry which is preliminary data.</text>
</comment>
<dbReference type="Proteomes" id="UP001447188">
    <property type="component" value="Unassembled WGS sequence"/>
</dbReference>
<dbReference type="Pfam" id="PF00004">
    <property type="entry name" value="AAA"/>
    <property type="match status" value="1"/>
</dbReference>
<dbReference type="SUPFAM" id="SSF52540">
    <property type="entry name" value="P-loop containing nucleoside triphosphate hydrolases"/>
    <property type="match status" value="1"/>
</dbReference>
<dbReference type="InterPro" id="IPR027417">
    <property type="entry name" value="P-loop_NTPase"/>
</dbReference>
<evidence type="ECO:0000259" key="15">
    <source>
        <dbReference type="SMART" id="SM00382"/>
    </source>
</evidence>
<keyword evidence="10 14" id="KW-0472">Membrane</keyword>
<keyword evidence="5" id="KW-0999">Mitochondrion inner membrane</keyword>
<dbReference type="InterPro" id="IPR057495">
    <property type="entry name" value="AAA_lid_BCS1"/>
</dbReference>
<evidence type="ECO:0000256" key="14">
    <source>
        <dbReference type="SAM" id="Phobius"/>
    </source>
</evidence>
<comment type="similarity">
    <text evidence="2">Belongs to the AAA ATPase family. BCS1 subfamily.</text>
</comment>
<dbReference type="InterPro" id="IPR050747">
    <property type="entry name" value="Mitochondrial_chaperone_BCS1"/>
</dbReference>
<dbReference type="Pfam" id="PF08740">
    <property type="entry name" value="BCS1_N"/>
    <property type="match status" value="1"/>
</dbReference>
<keyword evidence="7 12" id="KW-0067">ATP-binding</keyword>
<evidence type="ECO:0000256" key="2">
    <source>
        <dbReference type="ARBA" id="ARBA00007448"/>
    </source>
</evidence>
<evidence type="ECO:0000256" key="6">
    <source>
        <dbReference type="ARBA" id="ARBA00022801"/>
    </source>
</evidence>
<dbReference type="SMART" id="SM00382">
    <property type="entry name" value="AAA"/>
    <property type="match status" value="1"/>
</dbReference>
<protein>
    <recommendedName>
        <fullName evidence="19">P-loop containing nucleoside triphosphate hydrolase protein</fullName>
    </recommendedName>
</protein>
<dbReference type="PROSITE" id="PS00674">
    <property type="entry name" value="AAA"/>
    <property type="match status" value="1"/>
</dbReference>
<keyword evidence="3 14" id="KW-0812">Transmembrane</keyword>
<evidence type="ECO:0000256" key="10">
    <source>
        <dbReference type="ARBA" id="ARBA00023136"/>
    </source>
</evidence>
<feature type="compositionally biased region" description="Low complexity" evidence="13">
    <location>
        <begin position="449"/>
        <end position="473"/>
    </location>
</feature>
<evidence type="ECO:0000259" key="16">
    <source>
        <dbReference type="SMART" id="SM01024"/>
    </source>
</evidence>
<name>A0ABR3GDA6_9PEZI</name>
<dbReference type="Gene3D" id="3.40.50.300">
    <property type="entry name" value="P-loop containing nucleotide triphosphate hydrolases"/>
    <property type="match status" value="1"/>
</dbReference>
<keyword evidence="18" id="KW-1185">Reference proteome</keyword>
<reference evidence="17 18" key="1">
    <citation type="submission" date="2024-02" db="EMBL/GenBank/DDBJ databases">
        <title>Discinaceae phylogenomics.</title>
        <authorList>
            <person name="Dirks A.C."/>
            <person name="James T.Y."/>
        </authorList>
    </citation>
    <scope>NUCLEOTIDE SEQUENCE [LARGE SCALE GENOMIC DNA]</scope>
    <source>
        <strain evidence="17 18">ACD0624</strain>
    </source>
</reference>
<evidence type="ECO:0000256" key="11">
    <source>
        <dbReference type="ARBA" id="ARBA00048778"/>
    </source>
</evidence>
<accession>A0ABR3GDA6</accession>
<comment type="catalytic activity">
    <reaction evidence="11">
        <text>ATP + H2O = ADP + phosphate + H(+)</text>
        <dbReference type="Rhea" id="RHEA:13065"/>
        <dbReference type="ChEBI" id="CHEBI:15377"/>
        <dbReference type="ChEBI" id="CHEBI:15378"/>
        <dbReference type="ChEBI" id="CHEBI:30616"/>
        <dbReference type="ChEBI" id="CHEBI:43474"/>
        <dbReference type="ChEBI" id="CHEBI:456216"/>
    </reaction>
    <physiologicalReaction direction="left-to-right" evidence="11">
        <dbReference type="Rhea" id="RHEA:13066"/>
    </physiologicalReaction>
</comment>
<evidence type="ECO:0000256" key="4">
    <source>
        <dbReference type="ARBA" id="ARBA00022741"/>
    </source>
</evidence>
<evidence type="ECO:0000256" key="5">
    <source>
        <dbReference type="ARBA" id="ARBA00022792"/>
    </source>
</evidence>
<evidence type="ECO:0000256" key="13">
    <source>
        <dbReference type="SAM" id="MobiDB-lite"/>
    </source>
</evidence>
<dbReference type="PANTHER" id="PTHR23070">
    <property type="entry name" value="BCS1 AAA-TYPE ATPASE"/>
    <property type="match status" value="1"/>
</dbReference>
<evidence type="ECO:0000256" key="1">
    <source>
        <dbReference type="ARBA" id="ARBA00004434"/>
    </source>
</evidence>
<dbReference type="Pfam" id="PF25426">
    <property type="entry name" value="AAA_lid_BCS1"/>
    <property type="match status" value="1"/>
</dbReference>
<evidence type="ECO:0000256" key="3">
    <source>
        <dbReference type="ARBA" id="ARBA00022692"/>
    </source>
</evidence>
<comment type="subcellular location">
    <subcellularLocation>
        <location evidence="1">Mitochondrion inner membrane</location>
        <topology evidence="1">Single-pass membrane protein</topology>
    </subcellularLocation>
</comment>
<feature type="transmembrane region" description="Helical" evidence="14">
    <location>
        <begin position="20"/>
        <end position="42"/>
    </location>
</feature>
<gene>
    <name evidence="17" type="ORF">Q9L58_007141</name>
</gene>
<evidence type="ECO:0000313" key="18">
    <source>
        <dbReference type="Proteomes" id="UP001447188"/>
    </source>
</evidence>
<evidence type="ECO:0000256" key="12">
    <source>
        <dbReference type="RuleBase" id="RU003651"/>
    </source>
</evidence>
<organism evidence="17 18">
    <name type="scientific">Discina gigas</name>
    <dbReference type="NCBI Taxonomy" id="1032678"/>
    <lineage>
        <taxon>Eukaryota</taxon>
        <taxon>Fungi</taxon>
        <taxon>Dikarya</taxon>
        <taxon>Ascomycota</taxon>
        <taxon>Pezizomycotina</taxon>
        <taxon>Pezizomycetes</taxon>
        <taxon>Pezizales</taxon>
        <taxon>Discinaceae</taxon>
        <taxon>Discina</taxon>
    </lineage>
</organism>
<evidence type="ECO:0000256" key="8">
    <source>
        <dbReference type="ARBA" id="ARBA00022989"/>
    </source>
</evidence>
<sequence>MESVNASNAALNGQLPAGGGFPFAIETIIPGYYTLVALFNYFGLTMPSIVTFLLVTTAAAASWQYWYDFLSMLTFRFLMATAQIRSRDELYDHLMAWIAVQEFANSTKYFVAGMAFSSLQQENENSDDDDDEPKSDVSSWEMLRRAPLQFTPAPGLHLFRYRGKFVLLRRVLEEGKDCWWPQETIELSTFGTDPALLKDLLREARLRFLEKDRSKTIVYRPTVGTQLGQPPNWARCLARPSRPLSTVVLDERQKELFVDDIRDYLETDTRRWYADRGIPYRRGYLLHGPPGTGKSSLSFAVAGKFGLKIYVLSLASKSLTEEGLAVLFEALPRKCVVLLEDVDTVGIARVQKQEETTVEGADKTAVKKEEDTSKKGVSFSGLLNAIDGVASHEGRILILTTNHPEKLDPALTRPGRVDMKIKFTLAENEAIGGLFERMFEDYSTFASYSSSSSSTSSPSDTKTLPSPTSPTSPELESEKKEDHIGAALVKKQKLKEMTTEFVKLVPELTFSPAEIQGYLLQHKNRPERALERTEVWVKDRLEARATGKID</sequence>
<dbReference type="SMART" id="SM01024">
    <property type="entry name" value="BCS1_N"/>
    <property type="match status" value="1"/>
</dbReference>
<evidence type="ECO:0008006" key="19">
    <source>
        <dbReference type="Google" id="ProtNLM"/>
    </source>
</evidence>
<feature type="transmembrane region" description="Helical" evidence="14">
    <location>
        <begin position="49"/>
        <end position="67"/>
    </location>
</feature>
<dbReference type="InterPro" id="IPR014851">
    <property type="entry name" value="BCS1_N"/>
</dbReference>
<keyword evidence="6" id="KW-0378">Hydrolase</keyword>
<keyword evidence="4 12" id="KW-0547">Nucleotide-binding</keyword>
<feature type="domain" description="AAA+ ATPase" evidence="15">
    <location>
        <begin position="280"/>
        <end position="427"/>
    </location>
</feature>
<dbReference type="InterPro" id="IPR003959">
    <property type="entry name" value="ATPase_AAA_core"/>
</dbReference>
<evidence type="ECO:0000256" key="7">
    <source>
        <dbReference type="ARBA" id="ARBA00022840"/>
    </source>
</evidence>
<evidence type="ECO:0000313" key="17">
    <source>
        <dbReference type="EMBL" id="KAL0633958.1"/>
    </source>
</evidence>
<dbReference type="EMBL" id="JBBBZM010000108">
    <property type="protein sequence ID" value="KAL0633958.1"/>
    <property type="molecule type" value="Genomic_DNA"/>
</dbReference>
<dbReference type="InterPro" id="IPR003960">
    <property type="entry name" value="ATPase_AAA_CS"/>
</dbReference>
<evidence type="ECO:0000256" key="9">
    <source>
        <dbReference type="ARBA" id="ARBA00023128"/>
    </source>
</evidence>